<evidence type="ECO:0000256" key="4">
    <source>
        <dbReference type="ARBA" id="ARBA00022475"/>
    </source>
</evidence>
<comment type="subcellular location">
    <subcellularLocation>
        <location evidence="1">Cell membrane</location>
        <topology evidence="1">Multi-pass membrane protein</topology>
    </subcellularLocation>
</comment>
<evidence type="ECO:0000256" key="6">
    <source>
        <dbReference type="ARBA" id="ARBA00022989"/>
    </source>
</evidence>
<evidence type="ECO:0000256" key="8">
    <source>
        <dbReference type="ARBA" id="ARBA00023136"/>
    </source>
</evidence>
<dbReference type="EMBL" id="JAWZYT010001694">
    <property type="protein sequence ID" value="KAK4309933.1"/>
    <property type="molecule type" value="Genomic_DNA"/>
</dbReference>
<feature type="domain" description="Ionotropic glutamate receptor C-terminal" evidence="15">
    <location>
        <begin position="405"/>
        <end position="678"/>
    </location>
</feature>
<comment type="caution">
    <text evidence="17">The sequence shown here is derived from an EMBL/GenBank/DDBJ whole genome shotgun (WGS) entry which is preliminary data.</text>
</comment>
<evidence type="ECO:0000256" key="7">
    <source>
        <dbReference type="ARBA" id="ARBA00023065"/>
    </source>
</evidence>
<keyword evidence="5 14" id="KW-0812">Transmembrane</keyword>
<sequence length="700" mass="78960">MAWSLSPSAPHCFDHHPPPQPPTPPNTHEVHEMTHATQPIATTQTFNHFLSSQFLLTRSLRYHHVTAVAPVLSSSVTHDSQATTSNYLPFVSLAHALVSLLLTTFGDATSVLILHDGTAAAREVLTHVLQEKDVLLLVTQIRDLSLLMVEEDGTPEGRDTPQHFDLTLVIFVDHFLVSRFLVTNKSLGWVSRPLLFFSVSDDAAAREVLDVSLWMRRVTLLQPQELRLGMKGEGGLKFQMSTLLPHAPPPHNIISRLVTPGDPRLKQHHIFPDTHSDFHGHLFHIASWIDDFPYLFYDSEKRVVGIGEAMLREISHRRNFTYHLQDLPPDEYWGELINNTWVGMLGQVVRGEKDFVINGMALVRDRYIATDFTLPYFSDSYSITLQIPPPSPLWLSVVYPFGVWVWASLGVCLVLLSLAFHALVKPDPIRIYNTGADVISTLVWLSKTLLRQSSPSVPSAPGCRAFLSLWYLAALVLSTSYMGNLIAFLTVPAQTKRIDTLQELARTDLRLHMLDYGNFVPGYLWSSREPVLRQLGAQLSLLPDYDEVMAAFDDGAGVLEASEYSHFLFITRQRQKKSYRVEEKLYPNYVGWVFRKGSTYTYLFNRYLSWMSESGLVGHWRRSVLGDFQRSVAGGEGEKEEEEELEEEEEEKEEVGRSSLQPLNLEHLQGAFIVLGLGNVLAFVVLVVEVVKAVVTVQQG</sequence>
<keyword evidence="6 14" id="KW-1133">Transmembrane helix</keyword>
<evidence type="ECO:0000256" key="3">
    <source>
        <dbReference type="ARBA" id="ARBA00022448"/>
    </source>
</evidence>
<feature type="transmembrane region" description="Helical" evidence="14">
    <location>
        <begin position="393"/>
        <end position="419"/>
    </location>
</feature>
<evidence type="ECO:0008006" key="19">
    <source>
        <dbReference type="Google" id="ProtNLM"/>
    </source>
</evidence>
<evidence type="ECO:0000256" key="14">
    <source>
        <dbReference type="SAM" id="Phobius"/>
    </source>
</evidence>
<reference evidence="17" key="1">
    <citation type="submission" date="2023-11" db="EMBL/GenBank/DDBJ databases">
        <title>Genome assemblies of two species of porcelain crab, Petrolisthes cinctipes and Petrolisthes manimaculis (Anomura: Porcellanidae).</title>
        <authorList>
            <person name="Angst P."/>
        </authorList>
    </citation>
    <scope>NUCLEOTIDE SEQUENCE</scope>
    <source>
        <strain evidence="17">PB745_02</strain>
        <tissue evidence="17">Gill</tissue>
    </source>
</reference>
<dbReference type="GO" id="GO:0005886">
    <property type="term" value="C:plasma membrane"/>
    <property type="evidence" value="ECO:0007669"/>
    <property type="project" value="UniProtKB-SubCell"/>
</dbReference>
<keyword evidence="11" id="KW-1071">Ligand-gated ion channel</keyword>
<dbReference type="Proteomes" id="UP001292094">
    <property type="component" value="Unassembled WGS sequence"/>
</dbReference>
<feature type="transmembrane region" description="Helical" evidence="14">
    <location>
        <begin position="671"/>
        <end position="695"/>
    </location>
</feature>
<evidence type="ECO:0000256" key="12">
    <source>
        <dbReference type="ARBA" id="ARBA00023303"/>
    </source>
</evidence>
<dbReference type="Pfam" id="PF10613">
    <property type="entry name" value="Lig_chan-Glu_bd"/>
    <property type="match status" value="1"/>
</dbReference>
<dbReference type="GO" id="GO:0015276">
    <property type="term" value="F:ligand-gated monoatomic ion channel activity"/>
    <property type="evidence" value="ECO:0007669"/>
    <property type="project" value="InterPro"/>
</dbReference>
<organism evidence="17 18">
    <name type="scientific">Petrolisthes manimaculis</name>
    <dbReference type="NCBI Taxonomy" id="1843537"/>
    <lineage>
        <taxon>Eukaryota</taxon>
        <taxon>Metazoa</taxon>
        <taxon>Ecdysozoa</taxon>
        <taxon>Arthropoda</taxon>
        <taxon>Crustacea</taxon>
        <taxon>Multicrustacea</taxon>
        <taxon>Malacostraca</taxon>
        <taxon>Eumalacostraca</taxon>
        <taxon>Eucarida</taxon>
        <taxon>Decapoda</taxon>
        <taxon>Pleocyemata</taxon>
        <taxon>Anomura</taxon>
        <taxon>Galatheoidea</taxon>
        <taxon>Porcellanidae</taxon>
        <taxon>Petrolisthes</taxon>
    </lineage>
</organism>
<evidence type="ECO:0000313" key="18">
    <source>
        <dbReference type="Proteomes" id="UP001292094"/>
    </source>
</evidence>
<evidence type="ECO:0000256" key="5">
    <source>
        <dbReference type="ARBA" id="ARBA00022692"/>
    </source>
</evidence>
<dbReference type="Pfam" id="PF00060">
    <property type="entry name" value="Lig_chan"/>
    <property type="match status" value="1"/>
</dbReference>
<keyword evidence="3" id="KW-0813">Transport</keyword>
<evidence type="ECO:0000256" key="11">
    <source>
        <dbReference type="ARBA" id="ARBA00023286"/>
    </source>
</evidence>
<dbReference type="InterPro" id="IPR019594">
    <property type="entry name" value="Glu/Gly-bd"/>
</dbReference>
<evidence type="ECO:0000256" key="13">
    <source>
        <dbReference type="SAM" id="MobiDB-lite"/>
    </source>
</evidence>
<feature type="transmembrane region" description="Helical" evidence="14">
    <location>
        <begin position="470"/>
        <end position="491"/>
    </location>
</feature>
<keyword evidence="7" id="KW-0406">Ion transport</keyword>
<keyword evidence="8 14" id="KW-0472">Membrane</keyword>
<dbReference type="PANTHER" id="PTHR42643">
    <property type="entry name" value="IONOTROPIC RECEPTOR 20A-RELATED"/>
    <property type="match status" value="1"/>
</dbReference>
<accession>A0AAE1U4H9</accession>
<gene>
    <name evidence="17" type="ORF">Pmani_018462</name>
</gene>
<keyword evidence="4" id="KW-1003">Cell membrane</keyword>
<dbReference type="Gene3D" id="3.40.190.10">
    <property type="entry name" value="Periplasmic binding protein-like II"/>
    <property type="match status" value="1"/>
</dbReference>
<feature type="compositionally biased region" description="Acidic residues" evidence="13">
    <location>
        <begin position="638"/>
        <end position="653"/>
    </location>
</feature>
<evidence type="ECO:0000259" key="15">
    <source>
        <dbReference type="Pfam" id="PF00060"/>
    </source>
</evidence>
<evidence type="ECO:0000256" key="9">
    <source>
        <dbReference type="ARBA" id="ARBA00023170"/>
    </source>
</evidence>
<keyword evidence="10" id="KW-0325">Glycoprotein</keyword>
<dbReference type="InterPro" id="IPR052192">
    <property type="entry name" value="Insect_Ionotropic_Sensory_Rcpt"/>
</dbReference>
<feature type="region of interest" description="Disordered" evidence="13">
    <location>
        <begin position="632"/>
        <end position="658"/>
    </location>
</feature>
<evidence type="ECO:0000256" key="1">
    <source>
        <dbReference type="ARBA" id="ARBA00004651"/>
    </source>
</evidence>
<dbReference type="GO" id="GO:0050906">
    <property type="term" value="P:detection of stimulus involved in sensory perception"/>
    <property type="evidence" value="ECO:0007669"/>
    <property type="project" value="UniProtKB-ARBA"/>
</dbReference>
<comment type="similarity">
    <text evidence="2">Belongs to the glutamate-gated ion channel (TC 1.A.10.1) family.</text>
</comment>
<evidence type="ECO:0000256" key="10">
    <source>
        <dbReference type="ARBA" id="ARBA00023180"/>
    </source>
</evidence>
<proteinExistence type="inferred from homology"/>
<dbReference type="Gene3D" id="1.10.287.70">
    <property type="match status" value="1"/>
</dbReference>
<dbReference type="AlphaFoldDB" id="A0AAE1U4H9"/>
<dbReference type="InterPro" id="IPR001320">
    <property type="entry name" value="Iontro_rcpt_C"/>
</dbReference>
<evidence type="ECO:0000313" key="17">
    <source>
        <dbReference type="EMBL" id="KAK4309933.1"/>
    </source>
</evidence>
<evidence type="ECO:0000259" key="16">
    <source>
        <dbReference type="Pfam" id="PF10613"/>
    </source>
</evidence>
<dbReference type="PANTHER" id="PTHR42643:SF24">
    <property type="entry name" value="IONOTROPIC RECEPTOR 60A"/>
    <property type="match status" value="1"/>
</dbReference>
<keyword evidence="12" id="KW-0407">Ion channel</keyword>
<keyword evidence="18" id="KW-1185">Reference proteome</keyword>
<keyword evidence="9" id="KW-0675">Receptor</keyword>
<feature type="region of interest" description="Disordered" evidence="13">
    <location>
        <begin position="1"/>
        <end position="30"/>
    </location>
</feature>
<dbReference type="SUPFAM" id="SSF53850">
    <property type="entry name" value="Periplasmic binding protein-like II"/>
    <property type="match status" value="1"/>
</dbReference>
<name>A0AAE1U4H9_9EUCA</name>
<feature type="domain" description="Ionotropic glutamate receptor L-glutamate and glycine-binding" evidence="16">
    <location>
        <begin position="293"/>
        <end position="386"/>
    </location>
</feature>
<protein>
    <recommendedName>
        <fullName evidence="19">Variant Ionotropic Glutamate Receptor</fullName>
    </recommendedName>
</protein>
<evidence type="ECO:0000256" key="2">
    <source>
        <dbReference type="ARBA" id="ARBA00008685"/>
    </source>
</evidence>